<evidence type="ECO:0000256" key="1">
    <source>
        <dbReference type="ARBA" id="ARBA00001974"/>
    </source>
</evidence>
<dbReference type="Gene3D" id="1.10.8.260">
    <property type="entry name" value="HI0933 insert domain-like"/>
    <property type="match status" value="1"/>
</dbReference>
<dbReference type="InterPro" id="IPR057661">
    <property type="entry name" value="RsdA/BaiN/AoA(So)_Rossmann"/>
</dbReference>
<protein>
    <submittedName>
        <fullName evidence="6">NAD(P)/FAD-dependent oxidoreductase</fullName>
    </submittedName>
</protein>
<dbReference type="InterPro" id="IPR023166">
    <property type="entry name" value="BaiN-like_dom_sf"/>
</dbReference>
<comment type="cofactor">
    <cofactor evidence="1">
        <name>FAD</name>
        <dbReference type="ChEBI" id="CHEBI:57692"/>
    </cofactor>
</comment>
<dbReference type="InterPro" id="IPR036188">
    <property type="entry name" value="FAD/NAD-bd_sf"/>
</dbReference>
<evidence type="ECO:0000259" key="4">
    <source>
        <dbReference type="Pfam" id="PF03486"/>
    </source>
</evidence>
<dbReference type="Gene3D" id="3.50.50.60">
    <property type="entry name" value="FAD/NAD(P)-binding domain"/>
    <property type="match status" value="1"/>
</dbReference>
<name>A0A5M8R2E0_9BACT</name>
<accession>A0A5M8R2E0</accession>
<dbReference type="Pfam" id="PF22780">
    <property type="entry name" value="HI0933_like_1st"/>
    <property type="match status" value="1"/>
</dbReference>
<dbReference type="SUPFAM" id="SSF160996">
    <property type="entry name" value="HI0933 insert domain-like"/>
    <property type="match status" value="1"/>
</dbReference>
<dbReference type="NCBIfam" id="TIGR00275">
    <property type="entry name" value="aminoacetone oxidase family FAD-binding enzyme"/>
    <property type="match status" value="1"/>
</dbReference>
<dbReference type="AlphaFoldDB" id="A0A5M8R2E0"/>
<dbReference type="Gene3D" id="2.40.30.10">
    <property type="entry name" value="Translation factors"/>
    <property type="match status" value="1"/>
</dbReference>
<evidence type="ECO:0000259" key="5">
    <source>
        <dbReference type="Pfam" id="PF22780"/>
    </source>
</evidence>
<comment type="caution">
    <text evidence="6">The sequence shown here is derived from an EMBL/GenBank/DDBJ whole genome shotgun (WGS) entry which is preliminary data.</text>
</comment>
<dbReference type="RefSeq" id="WP_139010763.1">
    <property type="nucleotide sequence ID" value="NZ_VBSN01000023.1"/>
</dbReference>
<gene>
    <name evidence="6" type="ORF">FEM33_03710</name>
</gene>
<dbReference type="OrthoDB" id="9773233at2"/>
<reference evidence="6 7" key="1">
    <citation type="submission" date="2019-05" db="EMBL/GenBank/DDBJ databases">
        <authorList>
            <person name="Qu J.-H."/>
        </authorList>
    </citation>
    <scope>NUCLEOTIDE SEQUENCE [LARGE SCALE GENOMIC DNA]</scope>
    <source>
        <strain evidence="6 7">NS28</strain>
    </source>
</reference>
<organism evidence="6 7">
    <name type="scientific">Dyadobacter flavalbus</name>
    <dbReference type="NCBI Taxonomy" id="2579942"/>
    <lineage>
        <taxon>Bacteria</taxon>
        <taxon>Pseudomonadati</taxon>
        <taxon>Bacteroidota</taxon>
        <taxon>Cytophagia</taxon>
        <taxon>Cytophagales</taxon>
        <taxon>Spirosomataceae</taxon>
        <taxon>Dyadobacter</taxon>
    </lineage>
</organism>
<dbReference type="Proteomes" id="UP000323994">
    <property type="component" value="Unassembled WGS sequence"/>
</dbReference>
<keyword evidence="2" id="KW-0285">Flavoprotein</keyword>
<sequence>MQIAIVGGGASGFMAAISAAENYPDARVLIIEKNRTVLNKVRISGGGRCNVTHNPSDLRFFIKNYPRGEKLLRKLLGRFDAAATISWFEKRGVKLKTEPDGRMFPVSDSSQTIIDCFLKAARNANVEIRTSVSVKSFSKITNDTQQGFLLYTDQNETIYADRLLIATGGYPKPEGFGWLRSHDHEIVSPLPSLFTFNTPDNDLLPLAGVSVQDALVKISGTKHEWRGPLLITHWGFSGPAVLKLSAWGARDLAEKNYHFTCRINWLPDFNEQQVREILIQEKVKTPRQQITSHARFGIPLRLWKAFAEKAEINENLRWSEATNKSLNKLTELLTNSQFEVKGKTTFKEEFVTCGGISLADVKPETLESKSVPGLFFCGEVLDVDGITGGFNFQNAWTTGYIAGLHIGAENVIEPLHQNKL</sequence>
<proteinExistence type="predicted"/>
<dbReference type="PANTHER" id="PTHR42887">
    <property type="entry name" value="OS12G0638800 PROTEIN"/>
    <property type="match status" value="1"/>
</dbReference>
<evidence type="ECO:0000313" key="6">
    <source>
        <dbReference type="EMBL" id="KAA6441076.1"/>
    </source>
</evidence>
<evidence type="ECO:0000256" key="2">
    <source>
        <dbReference type="ARBA" id="ARBA00022630"/>
    </source>
</evidence>
<keyword evidence="3" id="KW-0274">FAD</keyword>
<feature type="domain" description="RsdA/BaiN/AoA(So)-like insert" evidence="5">
    <location>
        <begin position="191"/>
        <end position="351"/>
    </location>
</feature>
<dbReference type="SUPFAM" id="SSF51905">
    <property type="entry name" value="FAD/NAD(P)-binding domain"/>
    <property type="match status" value="1"/>
</dbReference>
<dbReference type="InterPro" id="IPR055178">
    <property type="entry name" value="RsdA/BaiN/AoA(So)-like_dom"/>
</dbReference>
<dbReference type="Pfam" id="PF03486">
    <property type="entry name" value="HI0933_like"/>
    <property type="match status" value="1"/>
</dbReference>
<dbReference type="InterPro" id="IPR004792">
    <property type="entry name" value="BaiN-like"/>
</dbReference>
<dbReference type="EMBL" id="VBSN01000023">
    <property type="protein sequence ID" value="KAA6441076.1"/>
    <property type="molecule type" value="Genomic_DNA"/>
</dbReference>
<dbReference type="PANTHER" id="PTHR42887:SF2">
    <property type="entry name" value="OS12G0638800 PROTEIN"/>
    <property type="match status" value="1"/>
</dbReference>
<evidence type="ECO:0000313" key="7">
    <source>
        <dbReference type="Proteomes" id="UP000323994"/>
    </source>
</evidence>
<dbReference type="PRINTS" id="PR00368">
    <property type="entry name" value="FADPNR"/>
</dbReference>
<keyword evidence="7" id="KW-1185">Reference proteome</keyword>
<evidence type="ECO:0000256" key="3">
    <source>
        <dbReference type="ARBA" id="ARBA00022827"/>
    </source>
</evidence>
<feature type="domain" description="RsdA/BaiN/AoA(So)-like Rossmann fold-like" evidence="4">
    <location>
        <begin position="2"/>
        <end position="403"/>
    </location>
</feature>
<dbReference type="PRINTS" id="PR00411">
    <property type="entry name" value="PNDRDTASEI"/>
</dbReference>